<keyword evidence="7 8" id="KW-0472">Membrane</keyword>
<evidence type="ECO:0000256" key="2">
    <source>
        <dbReference type="ARBA" id="ARBA00007935"/>
    </source>
</evidence>
<evidence type="ECO:0000256" key="5">
    <source>
        <dbReference type="ARBA" id="ARBA00022692"/>
    </source>
</evidence>
<name>A0A1M7SJP0_9FIRM</name>
<evidence type="ECO:0000256" key="1">
    <source>
        <dbReference type="ARBA" id="ARBA00004651"/>
    </source>
</evidence>
<dbReference type="CDD" id="cd06550">
    <property type="entry name" value="TM_ABC_iron-siderophores_like"/>
    <property type="match status" value="1"/>
</dbReference>
<dbReference type="PANTHER" id="PTHR30472">
    <property type="entry name" value="FERRIC ENTEROBACTIN TRANSPORT SYSTEM PERMEASE PROTEIN"/>
    <property type="match status" value="1"/>
</dbReference>
<evidence type="ECO:0000313" key="9">
    <source>
        <dbReference type="EMBL" id="SHN58682.1"/>
    </source>
</evidence>
<dbReference type="RefSeq" id="WP_072771516.1">
    <property type="nucleotide sequence ID" value="NZ_FRDN01000004.1"/>
</dbReference>
<gene>
    <name evidence="9" type="ORF">SAMN02745215_00960</name>
</gene>
<dbReference type="SUPFAM" id="SSF81345">
    <property type="entry name" value="ABC transporter involved in vitamin B12 uptake, BtuC"/>
    <property type="match status" value="1"/>
</dbReference>
<comment type="subcellular location">
    <subcellularLocation>
        <location evidence="1">Cell membrane</location>
        <topology evidence="1">Multi-pass membrane protein</topology>
    </subcellularLocation>
</comment>
<comment type="similarity">
    <text evidence="2">Belongs to the binding-protein-dependent transport system permease family. FecCD subfamily.</text>
</comment>
<feature type="transmembrane region" description="Helical" evidence="8">
    <location>
        <begin position="111"/>
        <end position="129"/>
    </location>
</feature>
<dbReference type="AlphaFoldDB" id="A0A1M7SJP0"/>
<evidence type="ECO:0000256" key="6">
    <source>
        <dbReference type="ARBA" id="ARBA00022989"/>
    </source>
</evidence>
<dbReference type="GO" id="GO:0033214">
    <property type="term" value="P:siderophore-iron import into cell"/>
    <property type="evidence" value="ECO:0007669"/>
    <property type="project" value="TreeGrafter"/>
</dbReference>
<feature type="transmembrane region" description="Helical" evidence="8">
    <location>
        <begin position="300"/>
        <end position="319"/>
    </location>
</feature>
<keyword evidence="6 8" id="KW-1133">Transmembrane helix</keyword>
<evidence type="ECO:0000256" key="4">
    <source>
        <dbReference type="ARBA" id="ARBA00022475"/>
    </source>
</evidence>
<sequence length="355" mass="37633">MNTQLNTKLNIQQQKNELYKRKVARRHRMILAGCVALLLLSLLISMNSGYAKLTPLDTLRTLFGGGTGKENLILFSFRLPRIVISMLIGGGLALSGCIIQSIARNGLADPGLLGINAGAGLMVILYVMFFGAQSFLSIFTLPFLSLIGAGVTAVLVYILAFKKGEGIAPMRLVLTGVAVQAGISALTTLLVVKLDDTQFDFVATWQAGSIWGSNWNYVLALLPWLLLLIPYVMMKSRVLDVLNLGEDEACGLGVAVEQERRKLLAAAVALAASSVAVSGSISFVGLIAPHLARRLVGPKHSILLPACALVGGVLVAVADTIARVIVQPAEIPTGIVVAVIGAPYFLYLLAKSKTA</sequence>
<feature type="transmembrane region" description="Helical" evidence="8">
    <location>
        <begin position="135"/>
        <end position="160"/>
    </location>
</feature>
<dbReference type="EMBL" id="FRDN01000004">
    <property type="protein sequence ID" value="SHN58682.1"/>
    <property type="molecule type" value="Genomic_DNA"/>
</dbReference>
<dbReference type="GO" id="GO:0022857">
    <property type="term" value="F:transmembrane transporter activity"/>
    <property type="evidence" value="ECO:0007669"/>
    <property type="project" value="InterPro"/>
</dbReference>
<keyword evidence="10" id="KW-1185">Reference proteome</keyword>
<protein>
    <submittedName>
        <fullName evidence="9">Iron complex transport system permease protein</fullName>
    </submittedName>
</protein>
<dbReference type="InterPro" id="IPR037294">
    <property type="entry name" value="ABC_BtuC-like"/>
</dbReference>
<dbReference type="InterPro" id="IPR000522">
    <property type="entry name" value="ABC_transptr_permease_BtuC"/>
</dbReference>
<reference evidence="10" key="1">
    <citation type="submission" date="2016-12" db="EMBL/GenBank/DDBJ databases">
        <authorList>
            <person name="Varghese N."/>
            <person name="Submissions S."/>
        </authorList>
    </citation>
    <scope>NUCLEOTIDE SEQUENCE [LARGE SCALE GENOMIC DNA]</scope>
    <source>
        <strain evidence="10">DSM 11544</strain>
    </source>
</reference>
<feature type="transmembrane region" description="Helical" evidence="8">
    <location>
        <begin position="214"/>
        <end position="233"/>
    </location>
</feature>
<evidence type="ECO:0000256" key="3">
    <source>
        <dbReference type="ARBA" id="ARBA00022448"/>
    </source>
</evidence>
<keyword evidence="5 8" id="KW-0812">Transmembrane</keyword>
<keyword evidence="4" id="KW-1003">Cell membrane</keyword>
<dbReference type="Pfam" id="PF01032">
    <property type="entry name" value="FecCD"/>
    <property type="match status" value="1"/>
</dbReference>
<evidence type="ECO:0000256" key="8">
    <source>
        <dbReference type="SAM" id="Phobius"/>
    </source>
</evidence>
<dbReference type="Gene3D" id="1.10.3470.10">
    <property type="entry name" value="ABC transporter involved in vitamin B12 uptake, BtuC"/>
    <property type="match status" value="1"/>
</dbReference>
<accession>A0A1M7SJP0</accession>
<dbReference type="PANTHER" id="PTHR30472:SF64">
    <property type="entry name" value="IRON(3+)-HYDROXAMATE IMPORT SYSTEM PERMEASE PROTEIN FHUG"/>
    <property type="match status" value="1"/>
</dbReference>
<proteinExistence type="inferred from homology"/>
<dbReference type="Proteomes" id="UP000184010">
    <property type="component" value="Unassembled WGS sequence"/>
</dbReference>
<feature type="transmembrane region" description="Helical" evidence="8">
    <location>
        <begin position="75"/>
        <end position="99"/>
    </location>
</feature>
<dbReference type="STRING" id="1121395.SAMN02745215_00960"/>
<keyword evidence="3" id="KW-0813">Transport</keyword>
<feature type="transmembrane region" description="Helical" evidence="8">
    <location>
        <begin position="263"/>
        <end position="288"/>
    </location>
</feature>
<feature type="transmembrane region" description="Helical" evidence="8">
    <location>
        <begin position="172"/>
        <end position="194"/>
    </location>
</feature>
<dbReference type="GO" id="GO:0005886">
    <property type="term" value="C:plasma membrane"/>
    <property type="evidence" value="ECO:0007669"/>
    <property type="project" value="UniProtKB-SubCell"/>
</dbReference>
<organism evidence="9 10">
    <name type="scientific">Desulfitobacterium chlororespirans DSM 11544</name>
    <dbReference type="NCBI Taxonomy" id="1121395"/>
    <lineage>
        <taxon>Bacteria</taxon>
        <taxon>Bacillati</taxon>
        <taxon>Bacillota</taxon>
        <taxon>Clostridia</taxon>
        <taxon>Eubacteriales</taxon>
        <taxon>Desulfitobacteriaceae</taxon>
        <taxon>Desulfitobacterium</taxon>
    </lineage>
</organism>
<evidence type="ECO:0000313" key="10">
    <source>
        <dbReference type="Proteomes" id="UP000184010"/>
    </source>
</evidence>
<feature type="transmembrane region" description="Helical" evidence="8">
    <location>
        <begin position="331"/>
        <end position="350"/>
    </location>
</feature>
<dbReference type="FunFam" id="1.10.3470.10:FF:000001">
    <property type="entry name" value="Vitamin B12 ABC transporter permease BtuC"/>
    <property type="match status" value="1"/>
</dbReference>
<evidence type="ECO:0000256" key="7">
    <source>
        <dbReference type="ARBA" id="ARBA00023136"/>
    </source>
</evidence>